<proteinExistence type="predicted"/>
<sequence>MDSSKKFSLLFMHFAFIVYVLHLNFRWIHLVETDCRSTMARSEISKY</sequence>
<evidence type="ECO:0000256" key="1">
    <source>
        <dbReference type="SAM" id="Phobius"/>
    </source>
</evidence>
<keyword evidence="1" id="KW-0472">Membrane</keyword>
<gene>
    <name evidence="2" type="ORF">TresaDRAFT_0403</name>
</gene>
<keyword evidence="1" id="KW-0812">Transmembrane</keyword>
<reference evidence="2 3" key="1">
    <citation type="submission" date="2011-09" db="EMBL/GenBank/DDBJ databases">
        <title>The draft genome of Treponema saccharophilum DSM 2985.</title>
        <authorList>
            <consortium name="US DOE Joint Genome Institute (JGI-PGF)"/>
            <person name="Lucas S."/>
            <person name="Copeland A."/>
            <person name="Lapidus A."/>
            <person name="Glavina del Rio T."/>
            <person name="Dalin E."/>
            <person name="Tice H."/>
            <person name="Bruce D."/>
            <person name="Goodwin L."/>
            <person name="Pitluck S."/>
            <person name="Peters L."/>
            <person name="Kyrpides N."/>
            <person name="Mavromatis K."/>
            <person name="Ivanova N."/>
            <person name="Markowitz V."/>
            <person name="Cheng J.-F."/>
            <person name="Hugenholtz P."/>
            <person name="Woyke T."/>
            <person name="Wu D."/>
            <person name="Gronow S."/>
            <person name="Wellnitz S."/>
            <person name="Brambilla E."/>
            <person name="Klenk H.-P."/>
            <person name="Eisen J.A."/>
        </authorList>
    </citation>
    <scope>NUCLEOTIDE SEQUENCE [LARGE SCALE GENOMIC DNA]</scope>
    <source>
        <strain evidence="2 3">DSM 2985</strain>
    </source>
</reference>
<organism evidence="2 3">
    <name type="scientific">Treponema saccharophilum DSM 2985</name>
    <dbReference type="NCBI Taxonomy" id="907348"/>
    <lineage>
        <taxon>Bacteria</taxon>
        <taxon>Pseudomonadati</taxon>
        <taxon>Spirochaetota</taxon>
        <taxon>Spirochaetia</taxon>
        <taxon>Spirochaetales</taxon>
        <taxon>Treponemataceae</taxon>
        <taxon>Treponema</taxon>
    </lineage>
</organism>
<keyword evidence="1" id="KW-1133">Transmembrane helix</keyword>
<dbReference type="AlphaFoldDB" id="H7EMI1"/>
<evidence type="ECO:0000313" key="3">
    <source>
        <dbReference type="Proteomes" id="UP000003571"/>
    </source>
</evidence>
<keyword evidence="3" id="KW-1185">Reference proteome</keyword>
<comment type="caution">
    <text evidence="2">The sequence shown here is derived from an EMBL/GenBank/DDBJ whole genome shotgun (WGS) entry which is preliminary data.</text>
</comment>
<dbReference type="STRING" id="907348.TresaDRAFT_0403"/>
<name>H7EMI1_9SPIR</name>
<accession>H7EMI1</accession>
<dbReference type="Proteomes" id="UP000003571">
    <property type="component" value="Unassembled WGS sequence"/>
</dbReference>
<protein>
    <submittedName>
        <fullName evidence="2">Uncharacterized protein</fullName>
    </submittedName>
</protein>
<feature type="transmembrane region" description="Helical" evidence="1">
    <location>
        <begin position="7"/>
        <end position="28"/>
    </location>
</feature>
<evidence type="ECO:0000313" key="2">
    <source>
        <dbReference type="EMBL" id="EIC01266.1"/>
    </source>
</evidence>
<dbReference type="EMBL" id="AGRW01000051">
    <property type="protein sequence ID" value="EIC01266.1"/>
    <property type="molecule type" value="Genomic_DNA"/>
</dbReference>